<evidence type="ECO:0000313" key="4">
    <source>
        <dbReference type="Proteomes" id="UP001059950"/>
    </source>
</evidence>
<keyword evidence="2" id="KW-0812">Transmembrane</keyword>
<sequence>MPRHIHKRKASAHSKSKAAKSASPSVLKTSNPKVGILLGVFFVALGVYILVFESHGNGMSGFAMLSIIVGVVTVIIARFSVPKKKTE</sequence>
<accession>A0ABY5GQY9</accession>
<name>A0ABY5GQY9_9GAMM</name>
<reference evidence="3" key="1">
    <citation type="submission" date="2021-04" db="EMBL/GenBank/DDBJ databases">
        <title>Oceanospirillales bacteria with DddD are important DMSP degraders in coastal seawater.</title>
        <authorList>
            <person name="Liu J."/>
        </authorList>
    </citation>
    <scope>NUCLEOTIDE SEQUENCE</scope>
    <source>
        <strain evidence="3">GY6</strain>
    </source>
</reference>
<keyword evidence="4" id="KW-1185">Reference proteome</keyword>
<protein>
    <submittedName>
        <fullName evidence="3">Uncharacterized protein</fullName>
    </submittedName>
</protein>
<feature type="transmembrane region" description="Helical" evidence="2">
    <location>
        <begin position="34"/>
        <end position="52"/>
    </location>
</feature>
<gene>
    <name evidence="3" type="ORF">KDX31_12555</name>
</gene>
<evidence type="ECO:0000256" key="1">
    <source>
        <dbReference type="SAM" id="MobiDB-lite"/>
    </source>
</evidence>
<feature type="region of interest" description="Disordered" evidence="1">
    <location>
        <begin position="1"/>
        <end position="27"/>
    </location>
</feature>
<organism evidence="3 4">
    <name type="scientific">Amphritea atlantica</name>
    <dbReference type="NCBI Taxonomy" id="355243"/>
    <lineage>
        <taxon>Bacteria</taxon>
        <taxon>Pseudomonadati</taxon>
        <taxon>Pseudomonadota</taxon>
        <taxon>Gammaproteobacteria</taxon>
        <taxon>Oceanospirillales</taxon>
        <taxon>Oceanospirillaceae</taxon>
        <taxon>Amphritea</taxon>
    </lineage>
</organism>
<feature type="compositionally biased region" description="Basic residues" evidence="1">
    <location>
        <begin position="1"/>
        <end position="18"/>
    </location>
</feature>
<keyword evidence="2" id="KW-1133">Transmembrane helix</keyword>
<dbReference type="Proteomes" id="UP001059950">
    <property type="component" value="Chromosome"/>
</dbReference>
<keyword evidence="2" id="KW-0472">Membrane</keyword>
<proteinExistence type="predicted"/>
<feature type="transmembrane region" description="Helical" evidence="2">
    <location>
        <begin position="58"/>
        <end position="81"/>
    </location>
</feature>
<dbReference type="EMBL" id="CP073344">
    <property type="protein sequence ID" value="UTW02189.1"/>
    <property type="molecule type" value="Genomic_DNA"/>
</dbReference>
<evidence type="ECO:0000313" key="3">
    <source>
        <dbReference type="EMBL" id="UTW02189.1"/>
    </source>
</evidence>
<evidence type="ECO:0000256" key="2">
    <source>
        <dbReference type="SAM" id="Phobius"/>
    </source>
</evidence>